<feature type="domain" description="Single" evidence="4">
    <location>
        <begin position="45"/>
        <end position="100"/>
    </location>
</feature>
<dbReference type="Proteomes" id="UP000183832">
    <property type="component" value="Unassembled WGS sequence"/>
</dbReference>
<keyword evidence="3" id="KW-0732">Signal</keyword>
<name>A0A1J1IUZ5_9DIPT</name>
<keyword evidence="2" id="KW-0964">Secreted</keyword>
<comment type="subcellular location">
    <subcellularLocation>
        <location evidence="1">Secreted</location>
    </subcellularLocation>
</comment>
<evidence type="ECO:0000256" key="1">
    <source>
        <dbReference type="ARBA" id="ARBA00004613"/>
    </source>
</evidence>
<proteinExistence type="predicted"/>
<dbReference type="AlphaFoldDB" id="A0A1J1IUZ5"/>
<reference evidence="5 6" key="1">
    <citation type="submission" date="2015-04" db="EMBL/GenBank/DDBJ databases">
        <authorList>
            <person name="Syromyatnikov M.Y."/>
            <person name="Popov V.N."/>
        </authorList>
    </citation>
    <scope>NUCLEOTIDE SEQUENCE [LARGE SCALE GENOMIC DNA]</scope>
</reference>
<feature type="chain" id="PRO_5013312156" evidence="3">
    <location>
        <begin position="20"/>
        <end position="106"/>
    </location>
</feature>
<dbReference type="OrthoDB" id="7787637at2759"/>
<evidence type="ECO:0000259" key="4">
    <source>
        <dbReference type="Pfam" id="PF15430"/>
    </source>
</evidence>
<dbReference type="Pfam" id="PF15430">
    <property type="entry name" value="SVWC"/>
    <property type="match status" value="1"/>
</dbReference>
<accession>A0A1J1IUZ5</accession>
<dbReference type="EMBL" id="CVRI01000058">
    <property type="protein sequence ID" value="CRL02966.1"/>
    <property type="molecule type" value="Genomic_DNA"/>
</dbReference>
<evidence type="ECO:0000256" key="3">
    <source>
        <dbReference type="SAM" id="SignalP"/>
    </source>
</evidence>
<keyword evidence="6" id="KW-1185">Reference proteome</keyword>
<protein>
    <submittedName>
        <fullName evidence="5">CLUMA_CG015734, isoform A</fullName>
    </submittedName>
</protein>
<organism evidence="5 6">
    <name type="scientific">Clunio marinus</name>
    <dbReference type="NCBI Taxonomy" id="568069"/>
    <lineage>
        <taxon>Eukaryota</taxon>
        <taxon>Metazoa</taxon>
        <taxon>Ecdysozoa</taxon>
        <taxon>Arthropoda</taxon>
        <taxon>Hexapoda</taxon>
        <taxon>Insecta</taxon>
        <taxon>Pterygota</taxon>
        <taxon>Neoptera</taxon>
        <taxon>Endopterygota</taxon>
        <taxon>Diptera</taxon>
        <taxon>Nematocera</taxon>
        <taxon>Chironomoidea</taxon>
        <taxon>Chironomidae</taxon>
        <taxon>Clunio</taxon>
    </lineage>
</organism>
<evidence type="ECO:0000313" key="6">
    <source>
        <dbReference type="Proteomes" id="UP000183832"/>
    </source>
</evidence>
<sequence length="106" mass="11668">MKLFLFVFVLISVYNVVNGAVGQAAPSKTTDCSSGTCVDYCDNNGKKILPGQQITENCELTKCNKDFSLSFESCSPFRTDKCKRFGPDVKLSYPDCCNKICIDRSG</sequence>
<gene>
    <name evidence="5" type="ORF">CLUMA_CG015734</name>
</gene>
<feature type="signal peptide" evidence="3">
    <location>
        <begin position="1"/>
        <end position="19"/>
    </location>
</feature>
<dbReference type="GO" id="GO:0005576">
    <property type="term" value="C:extracellular region"/>
    <property type="evidence" value="ECO:0007669"/>
    <property type="project" value="UniProtKB-SubCell"/>
</dbReference>
<evidence type="ECO:0000313" key="5">
    <source>
        <dbReference type="EMBL" id="CRL02966.1"/>
    </source>
</evidence>
<dbReference type="InterPro" id="IPR029277">
    <property type="entry name" value="SVWC_dom"/>
</dbReference>
<evidence type="ECO:0000256" key="2">
    <source>
        <dbReference type="ARBA" id="ARBA00022525"/>
    </source>
</evidence>